<feature type="transmembrane region" description="Helical" evidence="1">
    <location>
        <begin position="312"/>
        <end position="334"/>
    </location>
</feature>
<organism evidence="2 3">
    <name type="scientific">Rufibacter quisquiliarum</name>
    <dbReference type="NCBI Taxonomy" id="1549639"/>
    <lineage>
        <taxon>Bacteria</taxon>
        <taxon>Pseudomonadati</taxon>
        <taxon>Bacteroidota</taxon>
        <taxon>Cytophagia</taxon>
        <taxon>Cytophagales</taxon>
        <taxon>Hymenobacteraceae</taxon>
        <taxon>Rufibacter</taxon>
    </lineage>
</organism>
<dbReference type="AlphaFoldDB" id="A0A839GI10"/>
<keyword evidence="1" id="KW-0812">Transmembrane</keyword>
<gene>
    <name evidence="2" type="ORF">FHS90_002016</name>
</gene>
<feature type="transmembrane region" description="Helical" evidence="1">
    <location>
        <begin position="117"/>
        <end position="142"/>
    </location>
</feature>
<dbReference type="EMBL" id="JACJIQ010000007">
    <property type="protein sequence ID" value="MBA9077303.1"/>
    <property type="molecule type" value="Genomic_DNA"/>
</dbReference>
<dbReference type="PANTHER" id="PTHR18640">
    <property type="entry name" value="SOLUTE CARRIER FAMILY 10 MEMBER 7"/>
    <property type="match status" value="1"/>
</dbReference>
<proteinExistence type="predicted"/>
<dbReference type="PIRSF" id="PIRSF026166">
    <property type="entry name" value="UCP026166"/>
    <property type="match status" value="1"/>
</dbReference>
<feature type="transmembrane region" description="Helical" evidence="1">
    <location>
        <begin position="149"/>
        <end position="170"/>
    </location>
</feature>
<dbReference type="InterPro" id="IPR016833">
    <property type="entry name" value="Put_Na-Bile_cotransptr"/>
</dbReference>
<dbReference type="RefSeq" id="WP_182512887.1">
    <property type="nucleotide sequence ID" value="NZ_JACJIQ010000007.1"/>
</dbReference>
<dbReference type="PANTHER" id="PTHR18640:SF5">
    <property type="entry name" value="SODIUM_BILE ACID COTRANSPORTER 7"/>
    <property type="match status" value="1"/>
</dbReference>
<feature type="transmembrane region" description="Helical" evidence="1">
    <location>
        <begin position="87"/>
        <end position="105"/>
    </location>
</feature>
<comment type="caution">
    <text evidence="2">The sequence shown here is derived from an EMBL/GenBank/DDBJ whole genome shotgun (WGS) entry which is preliminary data.</text>
</comment>
<feature type="transmembrane region" description="Helical" evidence="1">
    <location>
        <begin position="182"/>
        <end position="203"/>
    </location>
</feature>
<evidence type="ECO:0000313" key="3">
    <source>
        <dbReference type="Proteomes" id="UP000563094"/>
    </source>
</evidence>
<dbReference type="Gene3D" id="1.20.1530.20">
    <property type="match status" value="1"/>
</dbReference>
<feature type="transmembrane region" description="Helical" evidence="1">
    <location>
        <begin position="251"/>
        <end position="272"/>
    </location>
</feature>
<evidence type="ECO:0000256" key="1">
    <source>
        <dbReference type="SAM" id="Phobius"/>
    </source>
</evidence>
<dbReference type="Proteomes" id="UP000563094">
    <property type="component" value="Unassembled WGS sequence"/>
</dbReference>
<feature type="transmembrane region" description="Helical" evidence="1">
    <location>
        <begin position="57"/>
        <end position="75"/>
    </location>
</feature>
<keyword evidence="1" id="KW-1133">Transmembrane helix</keyword>
<feature type="transmembrane region" description="Helical" evidence="1">
    <location>
        <begin position="224"/>
        <end position="245"/>
    </location>
</feature>
<sequence>MKEATSASATKKKISLPGLLQRVGLDTFLLFLLAMIVLAYLWPELGEENGPLPLEEITTYGVALIFFFYGLRLSPAKLKAGLSDWRLHLVVQLSTFLLFPLLVWGSHAVALNSATPALWLGAFYVAALPSTVSSSVVMVSIAGGNIPAAIFNASISSLIGVFMTPVWMSFFTSTSSAADMDLTSVILKLMLQVVLPVTLGILLNRKFGAFAEAQKSRLRLFDQTIILLIVYSSFCDSFARNMFAGFSALDIFLLGGAMVALFLLVTGLTSLISNLLGFSRENRITAMFCGSKKSLVHGTVMSKVLFPDANTVGIILLPLMLYHALQLIIASMLAQRMARKEASAQPPTTIG</sequence>
<dbReference type="InterPro" id="IPR038770">
    <property type="entry name" value="Na+/solute_symporter_sf"/>
</dbReference>
<keyword evidence="3" id="KW-1185">Reference proteome</keyword>
<name>A0A839GI10_9BACT</name>
<feature type="transmembrane region" description="Helical" evidence="1">
    <location>
        <begin position="20"/>
        <end position="42"/>
    </location>
</feature>
<accession>A0A839GI10</accession>
<dbReference type="GO" id="GO:0005886">
    <property type="term" value="C:plasma membrane"/>
    <property type="evidence" value="ECO:0007669"/>
    <property type="project" value="TreeGrafter"/>
</dbReference>
<reference evidence="2 3" key="1">
    <citation type="submission" date="2020-08" db="EMBL/GenBank/DDBJ databases">
        <title>Genomic Encyclopedia of Type Strains, Phase IV (KMG-IV): sequencing the most valuable type-strain genomes for metagenomic binning, comparative biology and taxonomic classification.</title>
        <authorList>
            <person name="Goeker M."/>
        </authorList>
    </citation>
    <scope>NUCLEOTIDE SEQUENCE [LARGE SCALE GENOMIC DNA]</scope>
    <source>
        <strain evidence="2 3">DSM 29854</strain>
    </source>
</reference>
<keyword evidence="1" id="KW-0472">Membrane</keyword>
<protein>
    <submittedName>
        <fullName evidence="2">Sodium/bile acid cotransporter 7</fullName>
    </submittedName>
</protein>
<evidence type="ECO:0000313" key="2">
    <source>
        <dbReference type="EMBL" id="MBA9077303.1"/>
    </source>
</evidence>
<dbReference type="Pfam" id="PF13593">
    <property type="entry name" value="SBF_like"/>
    <property type="match status" value="1"/>
</dbReference>